<organism evidence="2 3">
    <name type="scientific">Nostoc favosum CHAB5714</name>
    <dbReference type="NCBI Taxonomy" id="2780399"/>
    <lineage>
        <taxon>Bacteria</taxon>
        <taxon>Bacillati</taxon>
        <taxon>Cyanobacteriota</taxon>
        <taxon>Cyanophyceae</taxon>
        <taxon>Nostocales</taxon>
        <taxon>Nostocaceae</taxon>
        <taxon>Nostoc</taxon>
        <taxon>Nostoc favosum</taxon>
    </lineage>
</organism>
<dbReference type="Pfam" id="PF13523">
    <property type="entry name" value="Acetyltransf_8"/>
    <property type="match status" value="1"/>
</dbReference>
<evidence type="ECO:0000313" key="3">
    <source>
        <dbReference type="Proteomes" id="UP001199525"/>
    </source>
</evidence>
<evidence type="ECO:0000259" key="1">
    <source>
        <dbReference type="PROSITE" id="PS51186"/>
    </source>
</evidence>
<dbReference type="RefSeq" id="WP_229490223.1">
    <property type="nucleotide sequence ID" value="NZ_JAIVFQ010000124.1"/>
</dbReference>
<reference evidence="2 3" key="1">
    <citation type="journal article" date="2021" name="Microorganisms">
        <title>Genome Evolution of Filamentous Cyanobacterium Nostoc Species: From Facultative Symbiosis to Free Living.</title>
        <authorList>
            <person name="Huo D."/>
            <person name="Li H."/>
            <person name="Cai F."/>
            <person name="Guo X."/>
            <person name="Qiao Z."/>
            <person name="Wang W."/>
            <person name="Yu G."/>
            <person name="Li R."/>
        </authorList>
    </citation>
    <scope>NUCLEOTIDE SEQUENCE [LARGE SCALE GENOMIC DNA]</scope>
    <source>
        <strain evidence="2 3">CHAB 5714</strain>
    </source>
</reference>
<dbReference type="Gene3D" id="3.40.630.30">
    <property type="match status" value="1"/>
</dbReference>
<dbReference type="InterPro" id="IPR016181">
    <property type="entry name" value="Acyl_CoA_acyltransferase"/>
</dbReference>
<name>A0ABS8ILN6_9NOSO</name>
<comment type="caution">
    <text evidence="2">The sequence shown here is derived from an EMBL/GenBank/DDBJ whole genome shotgun (WGS) entry which is preliminary data.</text>
</comment>
<dbReference type="PROSITE" id="PS51186">
    <property type="entry name" value="GNAT"/>
    <property type="match status" value="1"/>
</dbReference>
<proteinExistence type="predicted"/>
<dbReference type="EMBL" id="JAIVFQ010000124">
    <property type="protein sequence ID" value="MCC5604387.1"/>
    <property type="molecule type" value="Genomic_DNA"/>
</dbReference>
<protein>
    <submittedName>
        <fullName evidence="2">GNAT family N-acetyltransferase</fullName>
    </submittedName>
</protein>
<evidence type="ECO:0000313" key="2">
    <source>
        <dbReference type="EMBL" id="MCC5604387.1"/>
    </source>
</evidence>
<dbReference type="InterPro" id="IPR000182">
    <property type="entry name" value="GNAT_dom"/>
</dbReference>
<dbReference type="Proteomes" id="UP001199525">
    <property type="component" value="Unassembled WGS sequence"/>
</dbReference>
<dbReference type="SUPFAM" id="SSF55729">
    <property type="entry name" value="Acyl-CoA N-acyltransferases (Nat)"/>
    <property type="match status" value="1"/>
</dbReference>
<gene>
    <name evidence="2" type="ORF">LC586_35825</name>
</gene>
<accession>A0ABS8ILN6</accession>
<feature type="domain" description="N-acetyltransferase" evidence="1">
    <location>
        <begin position="5"/>
        <end position="165"/>
    </location>
</feature>
<sequence length="168" mass="18596">MDIDVTLTPFSSTDVTLLNRWLVAPHVARWYPDPEDHVGWSVNPPPGGERALITVGDRHVGYIRWQTVSREVLDSVGLHEIPAGSVDVDILIGDSDFVGRGIGPKALLLLLSQLRQRGDVPLVGLTTNIQNLSAQRAYSKAGFYTLREYSPPGYGRCYLMIRVLEENA</sequence>
<keyword evidence="3" id="KW-1185">Reference proteome</keyword>